<protein>
    <submittedName>
        <fullName evidence="3">Uncharacterized protein</fullName>
    </submittedName>
</protein>
<gene>
    <name evidence="3" type="ORF">PHYSODRAFT_305439</name>
</gene>
<feature type="region of interest" description="Disordered" evidence="1">
    <location>
        <begin position="26"/>
        <end position="61"/>
    </location>
</feature>
<feature type="region of interest" description="Disordered" evidence="1">
    <location>
        <begin position="101"/>
        <end position="135"/>
    </location>
</feature>
<dbReference type="Proteomes" id="UP000002640">
    <property type="component" value="Unassembled WGS sequence"/>
</dbReference>
<dbReference type="InParanoid" id="G5A3H0"/>
<evidence type="ECO:0000313" key="3">
    <source>
        <dbReference type="EMBL" id="EGZ10186.1"/>
    </source>
</evidence>
<dbReference type="EMBL" id="JH159159">
    <property type="protein sequence ID" value="EGZ10186.1"/>
    <property type="molecule type" value="Genomic_DNA"/>
</dbReference>
<evidence type="ECO:0000256" key="1">
    <source>
        <dbReference type="SAM" id="MobiDB-lite"/>
    </source>
</evidence>
<feature type="signal peptide" evidence="2">
    <location>
        <begin position="1"/>
        <end position="15"/>
    </location>
</feature>
<reference evidence="3 4" key="1">
    <citation type="journal article" date="2006" name="Science">
        <title>Phytophthora genome sequences uncover evolutionary origins and mechanisms of pathogenesis.</title>
        <authorList>
            <person name="Tyler B.M."/>
            <person name="Tripathy S."/>
            <person name="Zhang X."/>
            <person name="Dehal P."/>
            <person name="Jiang R.H."/>
            <person name="Aerts A."/>
            <person name="Arredondo F.D."/>
            <person name="Baxter L."/>
            <person name="Bensasson D."/>
            <person name="Beynon J.L."/>
            <person name="Chapman J."/>
            <person name="Damasceno C.M."/>
            <person name="Dorrance A.E."/>
            <person name="Dou D."/>
            <person name="Dickerman A.W."/>
            <person name="Dubchak I.L."/>
            <person name="Garbelotto M."/>
            <person name="Gijzen M."/>
            <person name="Gordon S.G."/>
            <person name="Govers F."/>
            <person name="Grunwald N.J."/>
            <person name="Huang W."/>
            <person name="Ivors K.L."/>
            <person name="Jones R.W."/>
            <person name="Kamoun S."/>
            <person name="Krampis K."/>
            <person name="Lamour K.H."/>
            <person name="Lee M.K."/>
            <person name="McDonald W.H."/>
            <person name="Medina M."/>
            <person name="Meijer H.J."/>
            <person name="Nordberg E.K."/>
            <person name="Maclean D.J."/>
            <person name="Ospina-Giraldo M.D."/>
            <person name="Morris P.F."/>
            <person name="Phuntumart V."/>
            <person name="Putnam N.H."/>
            <person name="Rash S."/>
            <person name="Rose J.K."/>
            <person name="Sakihama Y."/>
            <person name="Salamov A.A."/>
            <person name="Savidor A."/>
            <person name="Scheuring C.F."/>
            <person name="Smith B.M."/>
            <person name="Sobral B.W."/>
            <person name="Terry A."/>
            <person name="Torto-Alalibo T.A."/>
            <person name="Win J."/>
            <person name="Xu Z."/>
            <person name="Zhang H."/>
            <person name="Grigoriev I.V."/>
            <person name="Rokhsar D.S."/>
            <person name="Boore J.L."/>
        </authorList>
    </citation>
    <scope>NUCLEOTIDE SEQUENCE [LARGE SCALE GENOMIC DNA]</scope>
    <source>
        <strain evidence="3 4">P6497</strain>
    </source>
</reference>
<proteinExistence type="predicted"/>
<feature type="compositionally biased region" description="Polar residues" evidence="1">
    <location>
        <begin position="123"/>
        <end position="135"/>
    </location>
</feature>
<dbReference type="RefSeq" id="XP_009535047.1">
    <property type="nucleotide sequence ID" value="XM_009536752.1"/>
</dbReference>
<dbReference type="KEGG" id="psoj:PHYSODRAFT_305439"/>
<keyword evidence="4" id="KW-1185">Reference proteome</keyword>
<dbReference type="AlphaFoldDB" id="G5A3H0"/>
<feature type="compositionally biased region" description="Polar residues" evidence="1">
    <location>
        <begin position="26"/>
        <end position="37"/>
    </location>
</feature>
<evidence type="ECO:0000256" key="2">
    <source>
        <dbReference type="SAM" id="SignalP"/>
    </source>
</evidence>
<feature type="chain" id="PRO_5012655295" evidence="2">
    <location>
        <begin position="16"/>
        <end position="135"/>
    </location>
</feature>
<organism evidence="3 4">
    <name type="scientific">Phytophthora sojae (strain P6497)</name>
    <name type="common">Soybean stem and root rot agent</name>
    <name type="synonym">Phytophthora megasperma f. sp. glycines</name>
    <dbReference type="NCBI Taxonomy" id="1094619"/>
    <lineage>
        <taxon>Eukaryota</taxon>
        <taxon>Sar</taxon>
        <taxon>Stramenopiles</taxon>
        <taxon>Oomycota</taxon>
        <taxon>Peronosporomycetes</taxon>
        <taxon>Peronosporales</taxon>
        <taxon>Peronosporaceae</taxon>
        <taxon>Phytophthora</taxon>
    </lineage>
</organism>
<evidence type="ECO:0000313" key="4">
    <source>
        <dbReference type="Proteomes" id="UP000002640"/>
    </source>
</evidence>
<accession>G5A3H0</accession>
<dbReference type="GeneID" id="20642561"/>
<sequence>MAASAHLFLLPFGSCFDEAEDGMNYSETTDLTNSTEGVSLHPEQLPRDHSGTKRTKPPSCEDVGSAVELILGSGFVDTVVDLESLSADLSPTPPARIPCVLDRQHHGHGGACQGEPEKRVSFSLRSPETSQSDLQ</sequence>
<keyword evidence="2" id="KW-0732">Signal</keyword>
<name>G5A3H0_PHYSP</name>